<evidence type="ECO:0000313" key="3">
    <source>
        <dbReference type="Proteomes" id="UP000298493"/>
    </source>
</evidence>
<keyword evidence="3" id="KW-1185">Reference proteome</keyword>
<name>A0A4Z1NKP9_9PEZI</name>
<dbReference type="Proteomes" id="UP000298493">
    <property type="component" value="Unassembled WGS sequence"/>
</dbReference>
<evidence type="ECO:0000256" key="1">
    <source>
        <dbReference type="SAM" id="MobiDB-lite"/>
    </source>
</evidence>
<proteinExistence type="predicted"/>
<comment type="caution">
    <text evidence="2">The sequence shown here is derived from an EMBL/GenBank/DDBJ whole genome shotgun (WGS) entry which is preliminary data.</text>
</comment>
<organism evidence="2 3">
    <name type="scientific">Venturia nashicola</name>
    <dbReference type="NCBI Taxonomy" id="86259"/>
    <lineage>
        <taxon>Eukaryota</taxon>
        <taxon>Fungi</taxon>
        <taxon>Dikarya</taxon>
        <taxon>Ascomycota</taxon>
        <taxon>Pezizomycotina</taxon>
        <taxon>Dothideomycetes</taxon>
        <taxon>Pleosporomycetidae</taxon>
        <taxon>Venturiales</taxon>
        <taxon>Venturiaceae</taxon>
        <taxon>Venturia</taxon>
    </lineage>
</organism>
<protein>
    <submittedName>
        <fullName evidence="2">Uncharacterized protein</fullName>
    </submittedName>
</protein>
<reference evidence="2 3" key="1">
    <citation type="submission" date="2019-04" db="EMBL/GenBank/DDBJ databases">
        <title>High contiguity whole genome sequence and gene annotation resource for two Venturia nashicola isolates.</title>
        <authorList>
            <person name="Prokchorchik M."/>
            <person name="Won K."/>
            <person name="Lee Y."/>
            <person name="Choi E.D."/>
            <person name="Segonzac C."/>
            <person name="Sohn K.H."/>
        </authorList>
    </citation>
    <scope>NUCLEOTIDE SEQUENCE [LARGE SCALE GENOMIC DNA]</scope>
    <source>
        <strain evidence="2 3">PRI2</strain>
    </source>
</reference>
<feature type="region of interest" description="Disordered" evidence="1">
    <location>
        <begin position="1"/>
        <end position="31"/>
    </location>
</feature>
<gene>
    <name evidence="2" type="ORF">E6O75_ATG09223</name>
</gene>
<accession>A0A4Z1NKP9</accession>
<dbReference type="AlphaFoldDB" id="A0A4Z1NKP9"/>
<evidence type="ECO:0000313" key="2">
    <source>
        <dbReference type="EMBL" id="TID16165.1"/>
    </source>
</evidence>
<sequence length="101" mass="11222">MCLQPHPPAFSDKSNKYHKKPQLNHTDNSADKWVSQPHKMVGIQHRSILRQDVGNPALTEMKRIPAMNNGTGMPAYQYACTKNVAVETSGGQRMGDMGKES</sequence>
<dbReference type="EMBL" id="SNSC02000019">
    <property type="protein sequence ID" value="TID16165.1"/>
    <property type="molecule type" value="Genomic_DNA"/>
</dbReference>